<dbReference type="EMBL" id="BSYO01000014">
    <property type="protein sequence ID" value="GMH14539.1"/>
    <property type="molecule type" value="Genomic_DNA"/>
</dbReference>
<evidence type="ECO:0000256" key="1">
    <source>
        <dbReference type="SAM" id="MobiDB-lite"/>
    </source>
</evidence>
<keyword evidence="3" id="KW-1185">Reference proteome</keyword>
<evidence type="ECO:0000313" key="2">
    <source>
        <dbReference type="EMBL" id="GMH14539.1"/>
    </source>
</evidence>
<feature type="compositionally biased region" description="Low complexity" evidence="1">
    <location>
        <begin position="53"/>
        <end position="63"/>
    </location>
</feature>
<accession>A0AAD3SPL0</accession>
<protein>
    <submittedName>
        <fullName evidence="2">Uncharacterized protein</fullName>
    </submittedName>
</protein>
<organism evidence="2 3">
    <name type="scientific">Nepenthes gracilis</name>
    <name type="common">Slender pitcher plant</name>
    <dbReference type="NCBI Taxonomy" id="150966"/>
    <lineage>
        <taxon>Eukaryota</taxon>
        <taxon>Viridiplantae</taxon>
        <taxon>Streptophyta</taxon>
        <taxon>Embryophyta</taxon>
        <taxon>Tracheophyta</taxon>
        <taxon>Spermatophyta</taxon>
        <taxon>Magnoliopsida</taxon>
        <taxon>eudicotyledons</taxon>
        <taxon>Gunneridae</taxon>
        <taxon>Pentapetalae</taxon>
        <taxon>Caryophyllales</taxon>
        <taxon>Nepenthaceae</taxon>
        <taxon>Nepenthes</taxon>
    </lineage>
</organism>
<dbReference type="AlphaFoldDB" id="A0AAD3SPL0"/>
<name>A0AAD3SPL0_NEPGR</name>
<gene>
    <name evidence="2" type="ORF">Nepgr_016380</name>
</gene>
<reference evidence="2" key="1">
    <citation type="submission" date="2023-05" db="EMBL/GenBank/DDBJ databases">
        <title>Nepenthes gracilis genome sequencing.</title>
        <authorList>
            <person name="Fukushima K."/>
        </authorList>
    </citation>
    <scope>NUCLEOTIDE SEQUENCE</scope>
    <source>
        <strain evidence="2">SING2019-196</strain>
    </source>
</reference>
<proteinExistence type="predicted"/>
<sequence length="156" mass="16892">MAPDHLGPSPVSSPFSDTDFPLFVASRSKNHGGALIPSKTEDLAKSVNPVSPPSSTLPEPLTESPKEPPKPSHPSPHLPSNLSSSLLPTFHSVYVLSLLVEVLEAPSKSISAILWTILLARAQEWDRLGRAPLQLRKSTALRWTSQGRLELTGMVY</sequence>
<comment type="caution">
    <text evidence="2">The sequence shown here is derived from an EMBL/GenBank/DDBJ whole genome shotgun (WGS) entry which is preliminary data.</text>
</comment>
<dbReference type="Proteomes" id="UP001279734">
    <property type="component" value="Unassembled WGS sequence"/>
</dbReference>
<feature type="region of interest" description="Disordered" evidence="1">
    <location>
        <begin position="31"/>
        <end position="81"/>
    </location>
</feature>
<evidence type="ECO:0000313" key="3">
    <source>
        <dbReference type="Proteomes" id="UP001279734"/>
    </source>
</evidence>